<evidence type="ECO:0000313" key="6">
    <source>
        <dbReference type="EMBL" id="GAQ77636.1"/>
    </source>
</evidence>
<evidence type="ECO:0000256" key="2">
    <source>
        <dbReference type="ARBA" id="ARBA00022840"/>
    </source>
</evidence>
<dbReference type="GO" id="GO:0005975">
    <property type="term" value="P:carbohydrate metabolic process"/>
    <property type="evidence" value="ECO:0007669"/>
    <property type="project" value="UniProtKB-ARBA"/>
</dbReference>
<keyword evidence="6" id="KW-0418">Kinase</keyword>
<dbReference type="GO" id="GO:0016301">
    <property type="term" value="F:kinase activity"/>
    <property type="evidence" value="ECO:0007669"/>
    <property type="project" value="UniProtKB-KW"/>
</dbReference>
<dbReference type="Pfam" id="PF10509">
    <property type="entry name" value="GalKase_gal_bdg"/>
    <property type="match status" value="1"/>
</dbReference>
<evidence type="ECO:0000256" key="1">
    <source>
        <dbReference type="ARBA" id="ARBA00022741"/>
    </source>
</evidence>
<dbReference type="SUPFAM" id="SSF53756">
    <property type="entry name" value="UDP-Glycosyltransferase/glycogen phosphorylase"/>
    <property type="match status" value="1"/>
</dbReference>
<dbReference type="InterPro" id="IPR036554">
    <property type="entry name" value="GHMP_kinase_C_sf"/>
</dbReference>
<dbReference type="Gene3D" id="3.30.70.890">
    <property type="entry name" value="GHMP kinase, C-terminal domain"/>
    <property type="match status" value="1"/>
</dbReference>
<dbReference type="AlphaFoldDB" id="A0A0U9HHN8"/>
<dbReference type="InterPro" id="IPR014721">
    <property type="entry name" value="Ribsml_uS5_D2-typ_fold_subgr"/>
</dbReference>
<keyword evidence="6" id="KW-0808">Transferase</keyword>
<evidence type="ECO:0000259" key="5">
    <source>
        <dbReference type="Pfam" id="PF10509"/>
    </source>
</evidence>
<accession>A0A0U9HHN8</accession>
<feature type="domain" description="GHMP kinase N-terminal" evidence="4">
    <location>
        <begin position="638"/>
        <end position="726"/>
    </location>
</feature>
<keyword evidence="2" id="KW-0067">ATP-binding</keyword>
<evidence type="ECO:0000256" key="3">
    <source>
        <dbReference type="SAM" id="MobiDB-lite"/>
    </source>
</evidence>
<protein>
    <submittedName>
        <fullName evidence="6">Galactokinase</fullName>
    </submittedName>
</protein>
<dbReference type="PANTHER" id="PTHR38134">
    <property type="entry name" value="SLR1395 PROTEIN"/>
    <property type="match status" value="1"/>
</dbReference>
<dbReference type="Proteomes" id="UP000054558">
    <property type="component" value="Unassembled WGS sequence"/>
</dbReference>
<feature type="domain" description="Galactokinase N-terminal" evidence="5">
    <location>
        <begin position="519"/>
        <end position="558"/>
    </location>
</feature>
<gene>
    <name evidence="6" type="ORF">KFL_000010840</name>
</gene>
<reference evidence="6 7" key="1">
    <citation type="journal article" date="2014" name="Nat. Commun.">
        <title>Klebsormidium flaccidum genome reveals primary factors for plant terrestrial adaptation.</title>
        <authorList>
            <person name="Hori K."/>
            <person name="Maruyama F."/>
            <person name="Fujisawa T."/>
            <person name="Togashi T."/>
            <person name="Yamamoto N."/>
            <person name="Seo M."/>
            <person name="Sato S."/>
            <person name="Yamada T."/>
            <person name="Mori H."/>
            <person name="Tajima N."/>
            <person name="Moriyama T."/>
            <person name="Ikeuchi M."/>
            <person name="Watanabe M."/>
            <person name="Wada H."/>
            <person name="Kobayashi K."/>
            <person name="Saito M."/>
            <person name="Masuda T."/>
            <person name="Sasaki-Sekimoto Y."/>
            <person name="Mashiguchi K."/>
            <person name="Awai K."/>
            <person name="Shimojima M."/>
            <person name="Masuda S."/>
            <person name="Iwai M."/>
            <person name="Nobusawa T."/>
            <person name="Narise T."/>
            <person name="Kondo S."/>
            <person name="Saito H."/>
            <person name="Sato R."/>
            <person name="Murakawa M."/>
            <person name="Ihara Y."/>
            <person name="Oshima-Yamada Y."/>
            <person name="Ohtaka K."/>
            <person name="Satoh M."/>
            <person name="Sonobe K."/>
            <person name="Ishii M."/>
            <person name="Ohtani R."/>
            <person name="Kanamori-Sato M."/>
            <person name="Honoki R."/>
            <person name="Miyazaki D."/>
            <person name="Mochizuki H."/>
            <person name="Umetsu J."/>
            <person name="Higashi K."/>
            <person name="Shibata D."/>
            <person name="Kamiya Y."/>
            <person name="Sato N."/>
            <person name="Nakamura Y."/>
            <person name="Tabata S."/>
            <person name="Ida S."/>
            <person name="Kurokawa K."/>
            <person name="Ohta H."/>
        </authorList>
    </citation>
    <scope>NUCLEOTIDE SEQUENCE [LARGE SCALE GENOMIC DNA]</scope>
    <source>
        <strain evidence="6 7">NIES-2285</strain>
    </source>
</reference>
<name>A0A0U9HHN8_KLENI</name>
<dbReference type="InterPro" id="IPR053205">
    <property type="entry name" value="GHMP_kinase_L-arabinokinase"/>
</dbReference>
<dbReference type="OrthoDB" id="1684102at2759"/>
<feature type="region of interest" description="Disordered" evidence="3">
    <location>
        <begin position="987"/>
        <end position="1024"/>
    </location>
</feature>
<dbReference type="EMBL" id="DF236950">
    <property type="protein sequence ID" value="GAQ77636.1"/>
    <property type="molecule type" value="Genomic_DNA"/>
</dbReference>
<keyword evidence="7" id="KW-1185">Reference proteome</keyword>
<dbReference type="Gene3D" id="3.30.230.10">
    <property type="match status" value="1"/>
</dbReference>
<dbReference type="PRINTS" id="PR00959">
    <property type="entry name" value="MEVGALKINASE"/>
</dbReference>
<proteinExistence type="predicted"/>
<dbReference type="SUPFAM" id="SSF54211">
    <property type="entry name" value="Ribosomal protein S5 domain 2-like"/>
    <property type="match status" value="1"/>
</dbReference>
<dbReference type="SUPFAM" id="SSF55060">
    <property type="entry name" value="GHMP Kinase, C-terminal domain"/>
    <property type="match status" value="1"/>
</dbReference>
<organism evidence="6 7">
    <name type="scientific">Klebsormidium nitens</name>
    <name type="common">Green alga</name>
    <name type="synonym">Ulothrix nitens</name>
    <dbReference type="NCBI Taxonomy" id="105231"/>
    <lineage>
        <taxon>Eukaryota</taxon>
        <taxon>Viridiplantae</taxon>
        <taxon>Streptophyta</taxon>
        <taxon>Klebsormidiophyceae</taxon>
        <taxon>Klebsormidiales</taxon>
        <taxon>Klebsormidiaceae</taxon>
        <taxon>Klebsormidium</taxon>
    </lineage>
</organism>
<evidence type="ECO:0000313" key="7">
    <source>
        <dbReference type="Proteomes" id="UP000054558"/>
    </source>
</evidence>
<dbReference type="GO" id="GO:0005524">
    <property type="term" value="F:ATP binding"/>
    <property type="evidence" value="ECO:0007669"/>
    <property type="project" value="UniProtKB-KW"/>
</dbReference>
<sequence>MAESWKMAHDNSTSSQHHDSPLVFAYYVTGHGLGHATRVVEVTRHLIDAGHVVHVVTAAPENVFFREIQSANLHVRKVLLDTGAVQSDALTVNRIASLEQYMKTAVLPRESLLKDEAAWLKSVGANLVVSDVVPIACAAASAAGIPSMCVSNFSWDYIFAEYVIVAGAHHRSLLWQIADDYSQALGLLRLPGYCPMPAFRNVLDVPLVVRPVRRSRQQVRAELGVSEDTKLLLFNFGGQDASWQLQASFLPPGWKCLVCTALPVPALPPNFLRPHHDAYTPDLINACDCMLGKIGYGTASEALAMKKPFVFVRRDYFSEEPFLRKMLEIHRCAVEMKRQDFFEGRWQSYLDRAAVIHPNYSGRLDGGKVAARLLQDAALGRLDTRHRQGDGVGRLRDAIVLGYQLHRMPGRLDIDVPEWYHAWASEAASPAPSPLHGSPLPELRLLDTQPARMADQLTDSALASFTLLHGDLSGRPDTAAFLVTLARLQQEGDLAASDSAAQPTEREKLAAGTLFRWEDELVVARAPGRLDVMGGIADYSGSLVLQMPIKEAAHVALQRSDPAKAVLWKHTIARQKAKGRYPQAALHVVSFGADKTNRSPTFDLDLADLLDPATGQPLEYAAARALFERDPSQRWAAYVAGTVLVLMREKGLRCGDSLAILVQSAVPEGKGVSSSAAVEVATMTAVAAAFDLSIPPAELAALCQLVENAVCGSPCGIMDQMASCCGHAGKLLALVCQPARVLGHVDIPPHIALWGVDSGIRHAVTGADYGSVRVGAFMGKRLIQEAAHGEAAGVATRDTGDADGDDGLASAAHGDAQLEYLVNVPPHRYEALYAPLLSEEMTGHEFVARYGSHHDPVTSIAADKTYPVRAPTAHPIYEHFRVAAFSELMRAPPSAAQLRMLGELMFQSHTSYGRCGLGSDGTDRLVGLVQGLAGDSSGATPAAGLYGAKITGGGSGGTVCVLGAAGEQSKAQIKQLKQRYKRATGHSPYIFEGSSPGAAQFGHLRIRRRPEQAPPSKAGEAAQR</sequence>
<dbReference type="STRING" id="105231.A0A0U9HHN8"/>
<evidence type="ECO:0000259" key="4">
    <source>
        <dbReference type="Pfam" id="PF00288"/>
    </source>
</evidence>
<dbReference type="InterPro" id="IPR019539">
    <property type="entry name" value="GalKase_N"/>
</dbReference>
<dbReference type="PANTHER" id="PTHR38134:SF2">
    <property type="entry name" value="GALACTOKINASE"/>
    <property type="match status" value="1"/>
</dbReference>
<dbReference type="InterPro" id="IPR006204">
    <property type="entry name" value="GHMP_kinase_N_dom"/>
</dbReference>
<dbReference type="FunFam" id="3.30.230.10:FF:000037">
    <property type="entry name" value="L-arabinokinase"/>
    <property type="match status" value="1"/>
</dbReference>
<dbReference type="OMA" id="HYQCGVE"/>
<dbReference type="InterPro" id="IPR020568">
    <property type="entry name" value="Ribosomal_Su5_D2-typ_SF"/>
</dbReference>
<dbReference type="Gene3D" id="3.40.50.2000">
    <property type="entry name" value="Glycogen Phosphorylase B"/>
    <property type="match status" value="1"/>
</dbReference>
<keyword evidence="1" id="KW-0547">Nucleotide-binding</keyword>
<dbReference type="Pfam" id="PF00288">
    <property type="entry name" value="GHMP_kinases_N"/>
    <property type="match status" value="1"/>
</dbReference>